<name>A0A097IEC9_9CORY</name>
<proteinExistence type="predicted"/>
<evidence type="ECO:0000313" key="6">
    <source>
        <dbReference type="Proteomes" id="UP000029914"/>
    </source>
</evidence>
<dbReference type="Gene3D" id="3.40.190.80">
    <property type="match status" value="1"/>
</dbReference>
<gene>
    <name evidence="5" type="ORF">CDOO_03900</name>
</gene>
<dbReference type="GO" id="GO:0046872">
    <property type="term" value="F:metal ion binding"/>
    <property type="evidence" value="ECO:0007669"/>
    <property type="project" value="UniProtKB-KW"/>
</dbReference>
<dbReference type="Proteomes" id="UP000029914">
    <property type="component" value="Chromosome"/>
</dbReference>
<dbReference type="KEGG" id="cdo:CDOO_03900"/>
<dbReference type="InterPro" id="IPR020583">
    <property type="entry name" value="Inositol_monoP_metal-BS"/>
</dbReference>
<evidence type="ECO:0000256" key="1">
    <source>
        <dbReference type="ARBA" id="ARBA00022723"/>
    </source>
</evidence>
<feature type="binding site" evidence="4">
    <location>
        <position position="240"/>
    </location>
    <ligand>
        <name>Mg(2+)</name>
        <dbReference type="ChEBI" id="CHEBI:18420"/>
        <label>1</label>
        <note>catalytic</note>
    </ligand>
</feature>
<keyword evidence="2" id="KW-0378">Hydrolase</keyword>
<reference evidence="5 6" key="1">
    <citation type="submission" date="2013-09" db="EMBL/GenBank/DDBJ databases">
        <title>Complete genome sequence of Corynebacterium doosanense CAU 212(T) (=DSM 45436(T)), isolated from activated sludge.</title>
        <authorList>
            <person name="Schaffert L."/>
            <person name="Albersmeier A."/>
            <person name="Kalinowski J."/>
            <person name="Ruckert C."/>
        </authorList>
    </citation>
    <scope>NUCLEOTIDE SEQUENCE [LARGE SCALE GENOMIC DNA]</scope>
    <source>
        <strain evidence="5 6">CAU 212</strain>
    </source>
</reference>
<evidence type="ECO:0000256" key="3">
    <source>
        <dbReference type="ARBA" id="ARBA00022842"/>
    </source>
</evidence>
<evidence type="ECO:0000256" key="4">
    <source>
        <dbReference type="PIRSR" id="PIRSR600760-2"/>
    </source>
</evidence>
<dbReference type="EMBL" id="CP006764">
    <property type="protein sequence ID" value="AIT60487.1"/>
    <property type="molecule type" value="Genomic_DNA"/>
</dbReference>
<feature type="binding site" evidence="4">
    <location>
        <position position="92"/>
    </location>
    <ligand>
        <name>Mg(2+)</name>
        <dbReference type="ChEBI" id="CHEBI:18420"/>
        <label>1</label>
        <note>catalytic</note>
    </ligand>
</feature>
<feature type="binding site" evidence="4">
    <location>
        <position position="108"/>
    </location>
    <ligand>
        <name>Mg(2+)</name>
        <dbReference type="ChEBI" id="CHEBI:18420"/>
        <label>1</label>
        <note>catalytic</note>
    </ligand>
</feature>
<dbReference type="PANTHER" id="PTHR20854">
    <property type="entry name" value="INOSITOL MONOPHOSPHATASE"/>
    <property type="match status" value="1"/>
</dbReference>
<dbReference type="PRINTS" id="PR00377">
    <property type="entry name" value="IMPHPHTASES"/>
</dbReference>
<dbReference type="PANTHER" id="PTHR20854:SF4">
    <property type="entry name" value="INOSITOL-1-MONOPHOSPHATASE-RELATED"/>
    <property type="match status" value="1"/>
</dbReference>
<dbReference type="PROSITE" id="PS00629">
    <property type="entry name" value="IMP_1"/>
    <property type="match status" value="1"/>
</dbReference>
<comment type="cofactor">
    <cofactor evidence="4">
        <name>Mg(2+)</name>
        <dbReference type="ChEBI" id="CHEBI:18420"/>
    </cofactor>
</comment>
<feature type="binding site" evidence="4">
    <location>
        <position position="111"/>
    </location>
    <ligand>
        <name>Mg(2+)</name>
        <dbReference type="ChEBI" id="CHEBI:18420"/>
        <label>1</label>
        <note>catalytic</note>
    </ligand>
</feature>
<sequence>MSSKESDISLSDMVDALTATFADAHHGDSDEQLAKALVFNAGRLAWRMRESGVSTDFKTSISDVVTDADRAAEQFVAGVLDALRPEDGVLGEEGAQRASKSGRTWVIDPVDGTYNFTSGSDYWCSALALVEGEPSDPERLILGAVHRPAMGYTWCGGPELPTTIDGTSLAELVDAPSSHLSLGTYLHPHWLDDDQVRGAWQSVVTGFATLRMFGAGSVDLAGVAAGELGVWMQHTVADWDWLPGKALVEGVGGTCIKVEAGGVVWCVAGNPQAVAEVADTLKAIG</sequence>
<accession>A0A097IEC9</accession>
<keyword evidence="3 4" id="KW-0460">Magnesium</keyword>
<dbReference type="eggNOG" id="COG0483">
    <property type="taxonomic scope" value="Bacteria"/>
</dbReference>
<evidence type="ECO:0000313" key="5">
    <source>
        <dbReference type="EMBL" id="AIT60487.1"/>
    </source>
</evidence>
<evidence type="ECO:0000256" key="2">
    <source>
        <dbReference type="ARBA" id="ARBA00022801"/>
    </source>
</evidence>
<keyword evidence="1 4" id="KW-0479">Metal-binding</keyword>
<dbReference type="GO" id="GO:0006020">
    <property type="term" value="P:inositol metabolic process"/>
    <property type="evidence" value="ECO:0007669"/>
    <property type="project" value="TreeGrafter"/>
</dbReference>
<dbReference type="STRING" id="558173.CDOO_03900"/>
<dbReference type="SUPFAM" id="SSF56655">
    <property type="entry name" value="Carbohydrate phosphatase"/>
    <property type="match status" value="1"/>
</dbReference>
<dbReference type="AlphaFoldDB" id="A0A097IEC9"/>
<organism evidence="5 6">
    <name type="scientific">Corynebacterium doosanense CAU 212 = DSM 45436</name>
    <dbReference type="NCBI Taxonomy" id="558173"/>
    <lineage>
        <taxon>Bacteria</taxon>
        <taxon>Bacillati</taxon>
        <taxon>Actinomycetota</taxon>
        <taxon>Actinomycetes</taxon>
        <taxon>Mycobacteriales</taxon>
        <taxon>Corynebacteriaceae</taxon>
        <taxon>Corynebacterium</taxon>
    </lineage>
</organism>
<dbReference type="Pfam" id="PF00459">
    <property type="entry name" value="Inositol_P"/>
    <property type="match status" value="1"/>
</dbReference>
<keyword evidence="6" id="KW-1185">Reference proteome</keyword>
<dbReference type="InterPro" id="IPR000760">
    <property type="entry name" value="Inositol_monophosphatase-like"/>
</dbReference>
<protein>
    <submittedName>
        <fullName evidence="5">Fructose 1,6-bisphosphatase</fullName>
    </submittedName>
</protein>
<dbReference type="CDD" id="cd01637">
    <property type="entry name" value="IMPase_like"/>
    <property type="match status" value="1"/>
</dbReference>
<dbReference type="Gene3D" id="3.30.540.10">
    <property type="entry name" value="Fructose-1,6-Bisphosphatase, subunit A, domain 1"/>
    <property type="match status" value="1"/>
</dbReference>
<dbReference type="HOGENOM" id="CLU_044118_6_1_11"/>
<dbReference type="GO" id="GO:0007165">
    <property type="term" value="P:signal transduction"/>
    <property type="evidence" value="ECO:0007669"/>
    <property type="project" value="TreeGrafter"/>
</dbReference>
<dbReference type="GO" id="GO:0008934">
    <property type="term" value="F:inositol monophosphate 1-phosphatase activity"/>
    <property type="evidence" value="ECO:0007669"/>
    <property type="project" value="TreeGrafter"/>
</dbReference>